<evidence type="ECO:0000256" key="7">
    <source>
        <dbReference type="ARBA" id="ARBA00022723"/>
    </source>
</evidence>
<organism evidence="14 15">
    <name type="scientific">Phaedon cochleariae</name>
    <name type="common">Mustard beetle</name>
    <dbReference type="NCBI Taxonomy" id="80249"/>
    <lineage>
        <taxon>Eukaryota</taxon>
        <taxon>Metazoa</taxon>
        <taxon>Ecdysozoa</taxon>
        <taxon>Arthropoda</taxon>
        <taxon>Hexapoda</taxon>
        <taxon>Insecta</taxon>
        <taxon>Pterygota</taxon>
        <taxon>Neoptera</taxon>
        <taxon>Endopterygota</taxon>
        <taxon>Coleoptera</taxon>
        <taxon>Polyphaga</taxon>
        <taxon>Cucujiformia</taxon>
        <taxon>Chrysomeloidea</taxon>
        <taxon>Chrysomelidae</taxon>
        <taxon>Chrysomelinae</taxon>
        <taxon>Chrysomelini</taxon>
        <taxon>Phaedon</taxon>
    </lineage>
</organism>
<keyword evidence="15" id="KW-1185">Reference proteome</keyword>
<dbReference type="OrthoDB" id="10264771at2759"/>
<accession>A0A9P0DPD8</accession>
<evidence type="ECO:0000256" key="10">
    <source>
        <dbReference type="PIRSR" id="PIRSR605002-1"/>
    </source>
</evidence>
<feature type="binding site" evidence="12">
    <location>
        <position position="11"/>
    </location>
    <ligand>
        <name>Mg(2+)</name>
        <dbReference type="ChEBI" id="CHEBI:18420"/>
        <label>1</label>
    </ligand>
</feature>
<dbReference type="Proteomes" id="UP001153737">
    <property type="component" value="Chromosome 3"/>
</dbReference>
<feature type="binding site" evidence="11">
    <location>
        <position position="179"/>
    </location>
    <ligand>
        <name>alpha-D-mannose 1-phosphate</name>
        <dbReference type="ChEBI" id="CHEBI:58409"/>
    </ligand>
</feature>
<feature type="binding site" evidence="12">
    <location>
        <position position="13"/>
    </location>
    <ligand>
        <name>Mg(2+)</name>
        <dbReference type="ChEBI" id="CHEBI:18420"/>
        <label>1</label>
    </ligand>
</feature>
<dbReference type="GO" id="GO:0009298">
    <property type="term" value="P:GDP-mannose biosynthetic process"/>
    <property type="evidence" value="ECO:0007669"/>
    <property type="project" value="InterPro"/>
</dbReference>
<evidence type="ECO:0000256" key="9">
    <source>
        <dbReference type="ARBA" id="ARBA00023235"/>
    </source>
</evidence>
<dbReference type="SFLD" id="SFLDF00445">
    <property type="entry name" value="alpha-phosphomannomutase"/>
    <property type="match status" value="1"/>
</dbReference>
<dbReference type="Gene3D" id="3.30.1240.20">
    <property type="match status" value="1"/>
</dbReference>
<dbReference type="GO" id="GO:0005829">
    <property type="term" value="C:cytosol"/>
    <property type="evidence" value="ECO:0007669"/>
    <property type="project" value="TreeGrafter"/>
</dbReference>
<dbReference type="SUPFAM" id="SSF56784">
    <property type="entry name" value="HAD-like"/>
    <property type="match status" value="1"/>
</dbReference>
<dbReference type="Gene3D" id="3.40.50.1000">
    <property type="entry name" value="HAD superfamily/HAD-like"/>
    <property type="match status" value="1"/>
</dbReference>
<feature type="binding site" evidence="11">
    <location>
        <position position="20"/>
    </location>
    <ligand>
        <name>alpha-D-mannose 1-phosphate</name>
        <dbReference type="ChEBI" id="CHEBI:58409"/>
    </ligand>
</feature>
<dbReference type="FunFam" id="3.30.1240.20:FF:000001">
    <property type="entry name" value="Phosphomannomutase"/>
    <property type="match status" value="1"/>
</dbReference>
<dbReference type="AlphaFoldDB" id="A0A9P0DPD8"/>
<evidence type="ECO:0000256" key="3">
    <source>
        <dbReference type="ARBA" id="ARBA00009736"/>
    </source>
</evidence>
<evidence type="ECO:0000313" key="14">
    <source>
        <dbReference type="EMBL" id="CAH1160122.1"/>
    </source>
</evidence>
<feature type="active site" description="Nucleophile" evidence="10">
    <location>
        <position position="11"/>
    </location>
</feature>
<dbReference type="Pfam" id="PF03332">
    <property type="entry name" value="PMM"/>
    <property type="match status" value="1"/>
</dbReference>
<evidence type="ECO:0000256" key="1">
    <source>
        <dbReference type="ARBA" id="ARBA00004496"/>
    </source>
</evidence>
<dbReference type="EMBL" id="OU896709">
    <property type="protein sequence ID" value="CAH1160122.1"/>
    <property type="molecule type" value="Genomic_DNA"/>
</dbReference>
<proteinExistence type="inferred from homology"/>
<keyword evidence="9 13" id="KW-0413">Isomerase</keyword>
<comment type="catalytic activity">
    <reaction evidence="13">
        <text>alpha-D-mannose 1-phosphate = D-mannose 6-phosphate</text>
        <dbReference type="Rhea" id="RHEA:11140"/>
        <dbReference type="ChEBI" id="CHEBI:58409"/>
        <dbReference type="ChEBI" id="CHEBI:58735"/>
        <dbReference type="EC" id="5.4.2.8"/>
    </reaction>
</comment>
<dbReference type="PANTHER" id="PTHR10466">
    <property type="entry name" value="PHOSPHOMANNOMUTASE"/>
    <property type="match status" value="1"/>
</dbReference>
<evidence type="ECO:0000313" key="15">
    <source>
        <dbReference type="Proteomes" id="UP001153737"/>
    </source>
</evidence>
<dbReference type="PANTHER" id="PTHR10466:SF0">
    <property type="entry name" value="PHOSPHOMANNOMUTASE"/>
    <property type="match status" value="1"/>
</dbReference>
<dbReference type="EC" id="5.4.2.8" evidence="5 13"/>
<dbReference type="GO" id="GO:0004615">
    <property type="term" value="F:phosphomannomutase activity"/>
    <property type="evidence" value="ECO:0007669"/>
    <property type="project" value="UniProtKB-EC"/>
</dbReference>
<comment type="subunit">
    <text evidence="4 13">Homodimer.</text>
</comment>
<keyword evidence="8 12" id="KW-0460">Magnesium</keyword>
<comment type="similarity">
    <text evidence="3 13">Belongs to the eukaryotic PMM family.</text>
</comment>
<evidence type="ECO:0000256" key="13">
    <source>
        <dbReference type="RuleBase" id="RU361118"/>
    </source>
</evidence>
<dbReference type="SFLD" id="SFLDG01143">
    <property type="entry name" value="C2.B.3:_Phosphomannomutase_Lik"/>
    <property type="match status" value="1"/>
</dbReference>
<dbReference type="InterPro" id="IPR036412">
    <property type="entry name" value="HAD-like_sf"/>
</dbReference>
<feature type="binding site" evidence="12">
    <location>
        <position position="223"/>
    </location>
    <ligand>
        <name>Mg(2+)</name>
        <dbReference type="ChEBI" id="CHEBI:18420"/>
        <label>1</label>
    </ligand>
</feature>
<dbReference type="InterPro" id="IPR043169">
    <property type="entry name" value="PMM_cap"/>
</dbReference>
<reference evidence="14" key="1">
    <citation type="submission" date="2022-01" db="EMBL/GenBank/DDBJ databases">
        <authorList>
            <person name="King R."/>
        </authorList>
    </citation>
    <scope>NUCLEOTIDE SEQUENCE</scope>
</reference>
<feature type="binding site" evidence="11">
    <location>
        <position position="123"/>
    </location>
    <ligand>
        <name>alpha-D-mannose 1-phosphate</name>
        <dbReference type="ChEBI" id="CHEBI:58409"/>
    </ligand>
</feature>
<feature type="binding site" evidence="11">
    <location>
        <position position="141"/>
    </location>
    <ligand>
        <name>alpha-D-mannose 1-phosphate</name>
        <dbReference type="ChEBI" id="CHEBI:58409"/>
    </ligand>
</feature>
<feature type="active site" description="Proton donor/acceptor" evidence="10">
    <location>
        <position position="13"/>
    </location>
</feature>
<protein>
    <recommendedName>
        <fullName evidence="5 13">Phosphomannomutase</fullName>
        <ecNumber evidence="5 13">5.4.2.8</ecNumber>
    </recommendedName>
</protein>
<feature type="binding site" evidence="11">
    <location>
        <position position="181"/>
    </location>
    <ligand>
        <name>alpha-D-mannose 1-phosphate</name>
        <dbReference type="ChEBI" id="CHEBI:58409"/>
    </ligand>
</feature>
<evidence type="ECO:0000256" key="5">
    <source>
        <dbReference type="ARBA" id="ARBA00012730"/>
    </source>
</evidence>
<evidence type="ECO:0000256" key="8">
    <source>
        <dbReference type="ARBA" id="ARBA00022842"/>
    </source>
</evidence>
<feature type="binding site" evidence="12">
    <location>
        <position position="209"/>
    </location>
    <ligand>
        <name>Mg(2+)</name>
        <dbReference type="ChEBI" id="CHEBI:18420"/>
        <label>1</label>
    </ligand>
</feature>
<comment type="cofactor">
    <cofactor evidence="12">
        <name>Mg(2+)</name>
        <dbReference type="ChEBI" id="CHEBI:18420"/>
    </cofactor>
</comment>
<dbReference type="GO" id="GO:0006013">
    <property type="term" value="P:mannose metabolic process"/>
    <property type="evidence" value="ECO:0007669"/>
    <property type="project" value="TreeGrafter"/>
</dbReference>
<comment type="subcellular location">
    <subcellularLocation>
        <location evidence="1 13">Cytoplasm</location>
    </subcellularLocation>
</comment>
<keyword evidence="7 12" id="KW-0479">Metal-binding</keyword>
<dbReference type="SFLD" id="SFLDS00003">
    <property type="entry name" value="Haloacid_Dehalogenase"/>
    <property type="match status" value="1"/>
</dbReference>
<name>A0A9P0DPD8_PHACE</name>
<evidence type="ECO:0000256" key="6">
    <source>
        <dbReference type="ARBA" id="ARBA00022490"/>
    </source>
</evidence>
<reference evidence="14" key="2">
    <citation type="submission" date="2022-10" db="EMBL/GenBank/DDBJ databases">
        <authorList>
            <consortium name="ENA_rothamsted_submissions"/>
            <consortium name="culmorum"/>
            <person name="King R."/>
        </authorList>
    </citation>
    <scope>NUCLEOTIDE SEQUENCE</scope>
</reference>
<sequence>MSSVKLLCLFDVDGTLTKPRNVIQTELFDFLQNQVKPLCTLGLVGGSDLKKIDEQMNGDVLNNFDYVYPENGLIQFKNGKEIGRQSIQKFLGEDVLQTLINYVLKYLSNITLPVKRGTFVEFRAGMLNISPIGRSCSQEERDAFEKYDKEHNVRKSMIEDLKRQFPDIGMTYSIGGQISFDAFPNGWDKTYCLKHLENEGFDEIHFFGDKTDKGGNDYEIFNDSRVIGHRVVGPHDTKKQLEQMFNL</sequence>
<dbReference type="InterPro" id="IPR006379">
    <property type="entry name" value="HAD-SF_hydro_IIB"/>
</dbReference>
<evidence type="ECO:0000256" key="4">
    <source>
        <dbReference type="ARBA" id="ARBA00011738"/>
    </source>
</evidence>
<evidence type="ECO:0000256" key="12">
    <source>
        <dbReference type="PIRSR" id="PIRSR605002-3"/>
    </source>
</evidence>
<dbReference type="InterPro" id="IPR005002">
    <property type="entry name" value="PMM"/>
</dbReference>
<dbReference type="NCBIfam" id="TIGR01484">
    <property type="entry name" value="HAD-SF-IIB"/>
    <property type="match status" value="1"/>
</dbReference>
<comment type="pathway">
    <text evidence="2 13">Nucleotide-sugar biosynthesis; GDP-alpha-D-mannose biosynthesis; alpha-D-mannose 1-phosphate from D-fructose 6-phosphate: step 2/2.</text>
</comment>
<dbReference type="InterPro" id="IPR023214">
    <property type="entry name" value="HAD_sf"/>
</dbReference>
<evidence type="ECO:0000256" key="11">
    <source>
        <dbReference type="PIRSR" id="PIRSR605002-2"/>
    </source>
</evidence>
<comment type="function">
    <text evidence="13">Involved in the synthesis of the GDP-mannose and dolichol-phosphate-mannose required for a number of critical mannosyl transfer reactions.</text>
</comment>
<dbReference type="GO" id="GO:0006487">
    <property type="term" value="P:protein N-linked glycosylation"/>
    <property type="evidence" value="ECO:0007669"/>
    <property type="project" value="TreeGrafter"/>
</dbReference>
<dbReference type="GO" id="GO:0046872">
    <property type="term" value="F:metal ion binding"/>
    <property type="evidence" value="ECO:0007669"/>
    <property type="project" value="UniProtKB-KW"/>
</dbReference>
<evidence type="ECO:0000256" key="2">
    <source>
        <dbReference type="ARBA" id="ARBA00004699"/>
    </source>
</evidence>
<keyword evidence="6 13" id="KW-0963">Cytoplasm</keyword>
<feature type="binding site" evidence="11">
    <location>
        <position position="134"/>
    </location>
    <ligand>
        <name>alpha-D-mannose 1-phosphate</name>
        <dbReference type="ChEBI" id="CHEBI:58409"/>
    </ligand>
</feature>
<dbReference type="SFLD" id="SFLDG01140">
    <property type="entry name" value="C2.B:_Phosphomannomutase_and_P"/>
    <property type="match status" value="1"/>
</dbReference>
<dbReference type="CDD" id="cd02585">
    <property type="entry name" value="HAD_PMM"/>
    <property type="match status" value="1"/>
</dbReference>
<gene>
    <name evidence="14" type="ORF">PHAECO_LOCUS7167</name>
</gene>
<feature type="binding site" evidence="12">
    <location>
        <position position="221"/>
    </location>
    <ligand>
        <name>Mg(2+)</name>
        <dbReference type="ChEBI" id="CHEBI:18420"/>
        <label>1</label>
    </ligand>
</feature>